<dbReference type="SMART" id="SM00220">
    <property type="entry name" value="S_TKc"/>
    <property type="match status" value="1"/>
</dbReference>
<feature type="compositionally biased region" description="Polar residues" evidence="12">
    <location>
        <begin position="587"/>
        <end position="596"/>
    </location>
</feature>
<dbReference type="PROSITE" id="PS00107">
    <property type="entry name" value="PROTEIN_KINASE_ATP"/>
    <property type="match status" value="1"/>
</dbReference>
<evidence type="ECO:0000256" key="8">
    <source>
        <dbReference type="ARBA" id="ARBA00047559"/>
    </source>
</evidence>
<accession>W4KLD5</accession>
<proteinExistence type="inferred from homology"/>
<evidence type="ECO:0000256" key="1">
    <source>
        <dbReference type="ARBA" id="ARBA00006529"/>
    </source>
</evidence>
<feature type="domain" description="Protein kinase" evidence="13">
    <location>
        <begin position="863"/>
        <end position="1126"/>
    </location>
</feature>
<feature type="compositionally biased region" description="Low complexity" evidence="12">
    <location>
        <begin position="627"/>
        <end position="643"/>
    </location>
</feature>
<feature type="compositionally biased region" description="Polar residues" evidence="12">
    <location>
        <begin position="172"/>
        <end position="181"/>
    </location>
</feature>
<feature type="compositionally biased region" description="Polar residues" evidence="12">
    <location>
        <begin position="1"/>
        <end position="12"/>
    </location>
</feature>
<keyword evidence="5 10" id="KW-0547">Nucleotide-binding</keyword>
<dbReference type="Pfam" id="PF14847">
    <property type="entry name" value="Ras_bdg_2"/>
    <property type="match status" value="1"/>
</dbReference>
<feature type="compositionally biased region" description="Pro residues" evidence="12">
    <location>
        <begin position="263"/>
        <end position="279"/>
    </location>
</feature>
<dbReference type="InterPro" id="IPR017441">
    <property type="entry name" value="Protein_kinase_ATP_BS"/>
</dbReference>
<dbReference type="InterPro" id="IPR011009">
    <property type="entry name" value="Kinase-like_dom_sf"/>
</dbReference>
<evidence type="ECO:0000256" key="11">
    <source>
        <dbReference type="SAM" id="Coils"/>
    </source>
</evidence>
<dbReference type="Pfam" id="PF00069">
    <property type="entry name" value="Pkinase"/>
    <property type="match status" value="1"/>
</dbReference>
<dbReference type="Gene3D" id="3.10.20.90">
    <property type="entry name" value="Phosphatidylinositol 3-kinase Catalytic Subunit, Chain A, domain 1"/>
    <property type="match status" value="1"/>
</dbReference>
<feature type="compositionally biased region" description="Polar residues" evidence="12">
    <location>
        <begin position="303"/>
        <end position="316"/>
    </location>
</feature>
<dbReference type="PROSITE" id="PS00108">
    <property type="entry name" value="PROTEIN_KINASE_ST"/>
    <property type="match status" value="1"/>
</dbReference>
<feature type="compositionally biased region" description="Low complexity" evidence="12">
    <location>
        <begin position="247"/>
        <end position="262"/>
    </location>
</feature>
<dbReference type="PROSITE" id="PS50011">
    <property type="entry name" value="PROTEIN_KINASE_DOM"/>
    <property type="match status" value="1"/>
</dbReference>
<comment type="similarity">
    <text evidence="1">Belongs to the protein kinase superfamily. STE Ser/Thr protein kinase family. MAP kinase kinase kinase subfamily.</text>
</comment>
<dbReference type="SMART" id="SM00454">
    <property type="entry name" value="SAM"/>
    <property type="match status" value="1"/>
</dbReference>
<evidence type="ECO:0000259" key="14">
    <source>
        <dbReference type="PROSITE" id="PS50105"/>
    </source>
</evidence>
<protein>
    <recommendedName>
        <fullName evidence="2">mitogen-activated protein kinase kinase kinase</fullName>
        <ecNumber evidence="2">2.7.11.25</ecNumber>
    </recommendedName>
</protein>
<dbReference type="InterPro" id="IPR000719">
    <property type="entry name" value="Prot_kinase_dom"/>
</dbReference>
<keyword evidence="11" id="KW-0175">Coiled coil</keyword>
<dbReference type="GeneID" id="20674691"/>
<dbReference type="STRING" id="747525.W4KLD5"/>
<dbReference type="InterPro" id="IPR001660">
    <property type="entry name" value="SAM"/>
</dbReference>
<organism evidence="15 16">
    <name type="scientific">Heterobasidion irregulare (strain TC 32-1)</name>
    <dbReference type="NCBI Taxonomy" id="747525"/>
    <lineage>
        <taxon>Eukaryota</taxon>
        <taxon>Fungi</taxon>
        <taxon>Dikarya</taxon>
        <taxon>Basidiomycota</taxon>
        <taxon>Agaricomycotina</taxon>
        <taxon>Agaricomycetes</taxon>
        <taxon>Russulales</taxon>
        <taxon>Bondarzewiaceae</taxon>
        <taxon>Heterobasidion</taxon>
        <taxon>Heterobasidion annosum species complex</taxon>
    </lineage>
</organism>
<dbReference type="InParanoid" id="W4KLD5"/>
<evidence type="ECO:0000256" key="2">
    <source>
        <dbReference type="ARBA" id="ARBA00012406"/>
    </source>
</evidence>
<keyword evidence="4" id="KW-0808">Transferase</keyword>
<dbReference type="CDD" id="cd09534">
    <property type="entry name" value="SAM_Ste11_fungal"/>
    <property type="match status" value="1"/>
</dbReference>
<feature type="compositionally biased region" description="Low complexity" evidence="12">
    <location>
        <begin position="14"/>
        <end position="25"/>
    </location>
</feature>
<feature type="compositionally biased region" description="Acidic residues" evidence="12">
    <location>
        <begin position="820"/>
        <end position="850"/>
    </location>
</feature>
<keyword evidence="6" id="KW-0418">Kinase</keyword>
<dbReference type="RefSeq" id="XP_009541778.1">
    <property type="nucleotide sequence ID" value="XM_009543483.1"/>
</dbReference>
<dbReference type="InterPro" id="IPR008271">
    <property type="entry name" value="Ser/Thr_kinase_AS"/>
</dbReference>
<reference evidence="15 16" key="1">
    <citation type="journal article" date="2012" name="New Phytol.">
        <title>Insight into trade-off between wood decay and parasitism from the genome of a fungal forest pathogen.</title>
        <authorList>
            <person name="Olson A."/>
            <person name="Aerts A."/>
            <person name="Asiegbu F."/>
            <person name="Belbahri L."/>
            <person name="Bouzid O."/>
            <person name="Broberg A."/>
            <person name="Canback B."/>
            <person name="Coutinho P.M."/>
            <person name="Cullen D."/>
            <person name="Dalman K."/>
            <person name="Deflorio G."/>
            <person name="van Diepen L.T."/>
            <person name="Dunand C."/>
            <person name="Duplessis S."/>
            <person name="Durling M."/>
            <person name="Gonthier P."/>
            <person name="Grimwood J."/>
            <person name="Fossdal C.G."/>
            <person name="Hansson D."/>
            <person name="Henrissat B."/>
            <person name="Hietala A."/>
            <person name="Himmelstrand K."/>
            <person name="Hoffmeister D."/>
            <person name="Hogberg N."/>
            <person name="James T.Y."/>
            <person name="Karlsson M."/>
            <person name="Kohler A."/>
            <person name="Kues U."/>
            <person name="Lee Y.H."/>
            <person name="Lin Y.C."/>
            <person name="Lind M."/>
            <person name="Lindquist E."/>
            <person name="Lombard V."/>
            <person name="Lucas S."/>
            <person name="Lunden K."/>
            <person name="Morin E."/>
            <person name="Murat C."/>
            <person name="Park J."/>
            <person name="Raffaello T."/>
            <person name="Rouze P."/>
            <person name="Salamov A."/>
            <person name="Schmutz J."/>
            <person name="Solheim H."/>
            <person name="Stahlberg J."/>
            <person name="Velez H."/>
            <person name="de Vries R.P."/>
            <person name="Wiebenga A."/>
            <person name="Woodward S."/>
            <person name="Yakovlev I."/>
            <person name="Garbelotto M."/>
            <person name="Martin F."/>
            <person name="Grigoriev I.V."/>
            <person name="Stenlid J."/>
        </authorList>
    </citation>
    <scope>NUCLEOTIDE SEQUENCE [LARGE SCALE GENOMIC DNA]</scope>
    <source>
        <strain evidence="15 16">TC 32-1</strain>
    </source>
</reference>
<feature type="coiled-coil region" evidence="11">
    <location>
        <begin position="904"/>
        <end position="931"/>
    </location>
</feature>
<evidence type="ECO:0000256" key="5">
    <source>
        <dbReference type="ARBA" id="ARBA00022741"/>
    </source>
</evidence>
<evidence type="ECO:0000256" key="9">
    <source>
        <dbReference type="ARBA" id="ARBA00048329"/>
    </source>
</evidence>
<dbReference type="SUPFAM" id="SSF47769">
    <property type="entry name" value="SAM/Pointed domain"/>
    <property type="match status" value="1"/>
</dbReference>
<feature type="compositionally biased region" description="Polar residues" evidence="12">
    <location>
        <begin position="384"/>
        <end position="395"/>
    </location>
</feature>
<evidence type="ECO:0000256" key="7">
    <source>
        <dbReference type="ARBA" id="ARBA00022840"/>
    </source>
</evidence>
<dbReference type="PANTHER" id="PTHR11584:SF369">
    <property type="entry name" value="MITOGEN-ACTIVATED PROTEIN KINASE KINASE KINASE 19-RELATED"/>
    <property type="match status" value="1"/>
</dbReference>
<evidence type="ECO:0000313" key="16">
    <source>
        <dbReference type="Proteomes" id="UP000030671"/>
    </source>
</evidence>
<evidence type="ECO:0000256" key="6">
    <source>
        <dbReference type="ARBA" id="ARBA00022777"/>
    </source>
</evidence>
<dbReference type="PANTHER" id="PTHR11584">
    <property type="entry name" value="SERINE/THREONINE PROTEIN KINASE"/>
    <property type="match status" value="1"/>
</dbReference>
<sequence length="1144" mass="123624">MAAVTMSSNLDGLSQPPSQASSPSATANTFSPSQLPAPRAVINNLQHVRPQPSLPGTPTTAQQTLMDPPSGMKYHDFLRTWNDNQVSRWLADIKCGHHANTFKASDIRGDVLLELDQDTLKEMGIASIGDRLRVLNAVKTLRQKCSTKSERLSIYGTALSRNGDGMAHRRSGSVTSPTSRLASRKLEHGRPPPLQLTPNANQSANLPHLIREGQPAPDSASRSTMPLRPLPQPNQQPQSNASSTFHTTTPGSSYSTSSRPNVLPLPPVPRSQPPLPPTGRPSTRNLHSEAPEFTSQPLPPAPVNQSLLTPSSNGSWSGYGLPPDPRAGIGSVKTPVRSQSPMLPNVPIRTATRSPNPASAHGRNVSMSSVQNGSSPLTKVGPRPSTSAHPYSQGLQPPAQPISILSPIAESFLSNSATITVPSTSASPSPPTTYTVGRGPFVRPNTPSYNNTPSLVDLRKKLIKFQLAEEGHSCTLNIEDCAGGIEVLEKALKKFGKLGGKSSDTESAIVGTDDGGLSVDGWGVYVNWGNEDSPGIPLSEAQLLAVCHASPDDPAREHGLTLRRTGKAKRSKALAHIFGETPPIPGQRNSPTSPLFNKRASSISILSGLGVRDPEKALESPSSPTQSSTAGKHSSGSSFSKGPSRLRNFFGQRPPSELITNHLSEYFPFTEKKVLERTARHSMLRAGGSAAFGKRDSTIMITVDEPPRVSLSTDDGHDVDADSDEDNKPLAMLNKRDSKAHLLPPVNISFERMSYIKELRSKRDISDTASIMTMDEITAEVESRRESGNNTIADDASWTKVDADSDEDTEAPAAPVDIPPEGDEDEDDTIVEDDVEEEEEEVEEEEDDEDGTGKAITSKGIKWIKGALIGAGSFGKVYLGMDATNGLLMAVKQVDIPSNASTNEARQRSMLDALEREIELLKDLQHEHIVQYLYSSADEEHFNIFLEYVPGGSVTALLRNYGAFEEPLVRNFVRQILDGLDYVHERGIVHRDIKGANVLVDNKGGIKISDFGISKKLQDNIPGTRLHRPSLQGSVFWMAPEVVKQTAYTKKADIWSVGCLVVEMFTGEHPYPQLNQMQAIFKIGSSAKPTIPSDITAEAQNFLELCFELDHEARPSAGDLLRHPWLTKKPGKNSGKSAAKEASS</sequence>
<name>W4KLD5_HETIT</name>
<dbReference type="FunFam" id="1.10.510.10:FF:000334">
    <property type="entry name" value="Serine/threonine-protein kinase STE11"/>
    <property type="match status" value="1"/>
</dbReference>
<feature type="binding site" evidence="10">
    <location>
        <position position="892"/>
    </location>
    <ligand>
        <name>ATP</name>
        <dbReference type="ChEBI" id="CHEBI:30616"/>
    </ligand>
</feature>
<feature type="region of interest" description="Disordered" evidence="12">
    <location>
        <begin position="780"/>
        <end position="855"/>
    </location>
</feature>
<evidence type="ECO:0000256" key="4">
    <source>
        <dbReference type="ARBA" id="ARBA00022679"/>
    </source>
</evidence>
<dbReference type="OrthoDB" id="266718at2759"/>
<dbReference type="Pfam" id="PF00536">
    <property type="entry name" value="SAM_1"/>
    <property type="match status" value="1"/>
</dbReference>
<dbReference type="PROSITE" id="PS50105">
    <property type="entry name" value="SAM_DOMAIN"/>
    <property type="match status" value="1"/>
</dbReference>
<comment type="catalytic activity">
    <reaction evidence="8">
        <text>L-threonyl-[protein] + ATP = O-phospho-L-threonyl-[protein] + ADP + H(+)</text>
        <dbReference type="Rhea" id="RHEA:46608"/>
        <dbReference type="Rhea" id="RHEA-COMP:11060"/>
        <dbReference type="Rhea" id="RHEA-COMP:11605"/>
        <dbReference type="ChEBI" id="CHEBI:15378"/>
        <dbReference type="ChEBI" id="CHEBI:30013"/>
        <dbReference type="ChEBI" id="CHEBI:30616"/>
        <dbReference type="ChEBI" id="CHEBI:61977"/>
        <dbReference type="ChEBI" id="CHEBI:456216"/>
        <dbReference type="EC" id="2.7.11.25"/>
    </reaction>
</comment>
<dbReference type="AlphaFoldDB" id="W4KLD5"/>
<evidence type="ECO:0000313" key="15">
    <source>
        <dbReference type="EMBL" id="ETW85851.1"/>
    </source>
</evidence>
<keyword evidence="3" id="KW-0723">Serine/threonine-protein kinase</keyword>
<dbReference type="EMBL" id="KI925455">
    <property type="protein sequence ID" value="ETW85851.1"/>
    <property type="molecule type" value="Genomic_DNA"/>
</dbReference>
<dbReference type="GO" id="GO:0005524">
    <property type="term" value="F:ATP binding"/>
    <property type="evidence" value="ECO:0007669"/>
    <property type="project" value="UniProtKB-UniRule"/>
</dbReference>
<keyword evidence="7 10" id="KW-0067">ATP-binding</keyword>
<feature type="compositionally biased region" description="Polar residues" evidence="12">
    <location>
        <begin position="196"/>
        <end position="205"/>
    </location>
</feature>
<feature type="region of interest" description="Disordered" evidence="12">
    <location>
        <begin position="421"/>
        <end position="448"/>
    </location>
</feature>
<dbReference type="FunFam" id="3.30.200.20:FF:000387">
    <property type="entry name" value="Serine/threonine-protein kinase STE11"/>
    <property type="match status" value="1"/>
</dbReference>
<feature type="region of interest" description="Disordered" evidence="12">
    <location>
        <begin position="1120"/>
        <end position="1144"/>
    </location>
</feature>
<evidence type="ECO:0000256" key="3">
    <source>
        <dbReference type="ARBA" id="ARBA00022527"/>
    </source>
</evidence>
<dbReference type="Gene3D" id="1.10.150.50">
    <property type="entry name" value="Transcription Factor, Ets-1"/>
    <property type="match status" value="1"/>
</dbReference>
<dbReference type="InterPro" id="IPR029458">
    <property type="entry name" value="Ras-bd_By2"/>
</dbReference>
<dbReference type="InterPro" id="IPR013761">
    <property type="entry name" value="SAM/pointed_sf"/>
</dbReference>
<dbReference type="SMART" id="SM01304">
    <property type="entry name" value="Ras_bdg_2"/>
    <property type="match status" value="1"/>
</dbReference>
<gene>
    <name evidence="15" type="ORF">HETIRDRAFT_43369</name>
</gene>
<evidence type="ECO:0000256" key="12">
    <source>
        <dbReference type="SAM" id="MobiDB-lite"/>
    </source>
</evidence>
<feature type="region of interest" description="Disordered" evidence="12">
    <location>
        <begin position="577"/>
        <end position="596"/>
    </location>
</feature>
<evidence type="ECO:0000256" key="10">
    <source>
        <dbReference type="PROSITE-ProRule" id="PRU10141"/>
    </source>
</evidence>
<evidence type="ECO:0000259" key="13">
    <source>
        <dbReference type="PROSITE" id="PS50011"/>
    </source>
</evidence>
<keyword evidence="16" id="KW-1185">Reference proteome</keyword>
<dbReference type="HOGENOM" id="CLU_003051_3_2_1"/>
<dbReference type="eggNOG" id="KOG0198">
    <property type="taxonomic scope" value="Eukaryota"/>
</dbReference>
<feature type="domain" description="SAM" evidence="14">
    <location>
        <begin position="81"/>
        <end position="144"/>
    </location>
</feature>
<feature type="region of interest" description="Disordered" evidence="12">
    <location>
        <begin position="160"/>
        <end position="396"/>
    </location>
</feature>
<dbReference type="GO" id="GO:0004709">
    <property type="term" value="F:MAP kinase kinase kinase activity"/>
    <property type="evidence" value="ECO:0007669"/>
    <property type="project" value="UniProtKB-EC"/>
</dbReference>
<dbReference type="Proteomes" id="UP000030671">
    <property type="component" value="Unassembled WGS sequence"/>
</dbReference>
<dbReference type="SUPFAM" id="SSF56112">
    <property type="entry name" value="Protein kinase-like (PK-like)"/>
    <property type="match status" value="1"/>
</dbReference>
<comment type="catalytic activity">
    <reaction evidence="9">
        <text>L-seryl-[protein] + ATP = O-phospho-L-seryl-[protein] + ADP + H(+)</text>
        <dbReference type="Rhea" id="RHEA:17989"/>
        <dbReference type="Rhea" id="RHEA-COMP:9863"/>
        <dbReference type="Rhea" id="RHEA-COMP:11604"/>
        <dbReference type="ChEBI" id="CHEBI:15378"/>
        <dbReference type="ChEBI" id="CHEBI:29999"/>
        <dbReference type="ChEBI" id="CHEBI:30616"/>
        <dbReference type="ChEBI" id="CHEBI:83421"/>
        <dbReference type="ChEBI" id="CHEBI:456216"/>
        <dbReference type="EC" id="2.7.11.25"/>
    </reaction>
</comment>
<feature type="region of interest" description="Disordered" evidence="12">
    <location>
        <begin position="611"/>
        <end position="653"/>
    </location>
</feature>
<dbReference type="EC" id="2.7.11.25" evidence="2"/>
<dbReference type="Gene3D" id="1.10.510.10">
    <property type="entry name" value="Transferase(Phosphotransferase) domain 1"/>
    <property type="match status" value="1"/>
</dbReference>
<dbReference type="KEGG" id="hir:HETIRDRAFT_43369"/>
<feature type="region of interest" description="Disordered" evidence="12">
    <location>
        <begin position="1"/>
        <end position="35"/>
    </location>
</feature>
<feature type="compositionally biased region" description="Polar residues" evidence="12">
    <location>
        <begin position="365"/>
        <end position="377"/>
    </location>
</feature>